<evidence type="ECO:0000313" key="2">
    <source>
        <dbReference type="Proteomes" id="UP000013984"/>
    </source>
</evidence>
<dbReference type="Proteomes" id="UP000013984">
    <property type="component" value="Unassembled WGS sequence"/>
</dbReference>
<name>R9A7K6_9LEPT</name>
<gene>
    <name evidence="1" type="ORF">LEP1GSC195_1232</name>
</gene>
<keyword evidence="2" id="KW-1185">Reference proteome</keyword>
<sequence length="39" mass="4505">MELTPVLYLLERKEFARKEELNKITESATQTGFSFAISL</sequence>
<organism evidence="1 2">
    <name type="scientific">Leptospira wolbachii serovar Codice str. CDC</name>
    <dbReference type="NCBI Taxonomy" id="1218599"/>
    <lineage>
        <taxon>Bacteria</taxon>
        <taxon>Pseudomonadati</taxon>
        <taxon>Spirochaetota</taxon>
        <taxon>Spirochaetia</taxon>
        <taxon>Leptospirales</taxon>
        <taxon>Leptospiraceae</taxon>
        <taxon>Leptospira</taxon>
    </lineage>
</organism>
<proteinExistence type="predicted"/>
<protein>
    <submittedName>
        <fullName evidence="1">Uncharacterized protein</fullName>
    </submittedName>
</protein>
<dbReference type="AlphaFoldDB" id="R9A7K6"/>
<evidence type="ECO:0000313" key="1">
    <source>
        <dbReference type="EMBL" id="EOQ98097.1"/>
    </source>
</evidence>
<accession>R9A7K6</accession>
<reference evidence="1" key="1">
    <citation type="submission" date="2013-04" db="EMBL/GenBank/DDBJ databases">
        <authorList>
            <person name="Harkins D.M."/>
            <person name="Durkin A.S."/>
            <person name="Brinkac L.M."/>
            <person name="Haft D.H."/>
            <person name="Selengut J.D."/>
            <person name="Sanka R."/>
            <person name="DePew J."/>
            <person name="Purushe J."/>
            <person name="Galloway R.L."/>
            <person name="Vinetz J.M."/>
            <person name="Sutton G.G."/>
            <person name="Nierman W.C."/>
            <person name="Fouts D.E."/>
        </authorList>
    </citation>
    <scope>NUCLEOTIDE SEQUENCE [LARGE SCALE GENOMIC DNA]</scope>
    <source>
        <strain evidence="1">CDC</strain>
    </source>
</reference>
<comment type="caution">
    <text evidence="1">The sequence shown here is derived from an EMBL/GenBank/DDBJ whole genome shotgun (WGS) entry which is preliminary data.</text>
</comment>
<dbReference type="EMBL" id="AOGZ02000008">
    <property type="protein sequence ID" value="EOQ98097.1"/>
    <property type="molecule type" value="Genomic_DNA"/>
</dbReference>